<dbReference type="RefSeq" id="WP_182109798.1">
    <property type="nucleotide sequence ID" value="NZ_JACFYF010000011.1"/>
</dbReference>
<feature type="transmembrane region" description="Helical" evidence="5">
    <location>
        <begin position="168"/>
        <end position="188"/>
    </location>
</feature>
<evidence type="ECO:0000259" key="6">
    <source>
        <dbReference type="Pfam" id="PF00892"/>
    </source>
</evidence>
<dbReference type="EMBL" id="JACFYF010000011">
    <property type="protein sequence ID" value="MBA5763788.1"/>
    <property type="molecule type" value="Genomic_DNA"/>
</dbReference>
<feature type="transmembrane region" description="Helical" evidence="5">
    <location>
        <begin position="222"/>
        <end position="244"/>
    </location>
</feature>
<accession>A0A7W2FT41</accession>
<sequence>MVGALVSFCLMAIAAKELSGAVSTFQVLFIRSAISLLIVVVIIVLSGNRHWMNTKRFGWHGLRNISHLAGQFGWFIAIGMLPLAEVFALEFTVPFWTALLAFLFLKESISLRKLFAIVFGFVGVMVIVQPGFKQMDSGVLVILLAAICYSFAYISTRALAVTEAPITILFYMCVIQFPITLIFALFDWQTPQGMQWLWLLIIGITALTAHYCLSHAMKYADAAVVVTMDFLRLPAIAVVGALFYAEKIELTLFLGALLMLFGNVVNLYQPKRERIKQRIGNS</sequence>
<feature type="transmembrane region" description="Helical" evidence="5">
    <location>
        <begin position="250"/>
        <end position="268"/>
    </location>
</feature>
<keyword evidence="4 5" id="KW-0472">Membrane</keyword>
<evidence type="ECO:0000256" key="5">
    <source>
        <dbReference type="SAM" id="Phobius"/>
    </source>
</evidence>
<evidence type="ECO:0000256" key="4">
    <source>
        <dbReference type="ARBA" id="ARBA00023136"/>
    </source>
</evidence>
<reference evidence="7 8" key="1">
    <citation type="submission" date="2020-07" db="EMBL/GenBank/DDBJ databases">
        <title>Vibrio marinisediminis sp. nov., isolated from marine sediment.</title>
        <authorList>
            <person name="Ji X."/>
        </authorList>
    </citation>
    <scope>NUCLEOTIDE SEQUENCE [LARGE SCALE GENOMIC DNA]</scope>
    <source>
        <strain evidence="7 8">404</strain>
    </source>
</reference>
<feature type="transmembrane region" description="Helical" evidence="5">
    <location>
        <begin position="114"/>
        <end position="132"/>
    </location>
</feature>
<dbReference type="AlphaFoldDB" id="A0A7W2FT41"/>
<comment type="subcellular location">
    <subcellularLocation>
        <location evidence="1">Membrane</location>
        <topology evidence="1">Multi-pass membrane protein</topology>
    </subcellularLocation>
</comment>
<feature type="transmembrane region" description="Helical" evidence="5">
    <location>
        <begin position="138"/>
        <end position="156"/>
    </location>
</feature>
<keyword evidence="3 5" id="KW-1133">Transmembrane helix</keyword>
<evidence type="ECO:0000256" key="1">
    <source>
        <dbReference type="ARBA" id="ARBA00004141"/>
    </source>
</evidence>
<evidence type="ECO:0000256" key="3">
    <source>
        <dbReference type="ARBA" id="ARBA00022989"/>
    </source>
</evidence>
<dbReference type="InterPro" id="IPR000620">
    <property type="entry name" value="EamA_dom"/>
</dbReference>
<dbReference type="GO" id="GO:0016020">
    <property type="term" value="C:membrane"/>
    <property type="evidence" value="ECO:0007669"/>
    <property type="project" value="UniProtKB-SubCell"/>
</dbReference>
<dbReference type="Proteomes" id="UP000571701">
    <property type="component" value="Unassembled WGS sequence"/>
</dbReference>
<dbReference type="PANTHER" id="PTHR22911:SF6">
    <property type="entry name" value="SOLUTE CARRIER FAMILY 35 MEMBER G1"/>
    <property type="match status" value="1"/>
</dbReference>
<evidence type="ECO:0000313" key="7">
    <source>
        <dbReference type="EMBL" id="MBA5763788.1"/>
    </source>
</evidence>
<protein>
    <submittedName>
        <fullName evidence="7">DMT family transporter</fullName>
    </submittedName>
</protein>
<proteinExistence type="predicted"/>
<feature type="transmembrane region" description="Helical" evidence="5">
    <location>
        <begin position="87"/>
        <end position="105"/>
    </location>
</feature>
<feature type="domain" description="EamA" evidence="6">
    <location>
        <begin position="137"/>
        <end position="266"/>
    </location>
</feature>
<dbReference type="InterPro" id="IPR037185">
    <property type="entry name" value="EmrE-like"/>
</dbReference>
<dbReference type="PANTHER" id="PTHR22911">
    <property type="entry name" value="ACYL-MALONYL CONDENSING ENZYME-RELATED"/>
    <property type="match status" value="1"/>
</dbReference>
<evidence type="ECO:0000313" key="8">
    <source>
        <dbReference type="Proteomes" id="UP000571701"/>
    </source>
</evidence>
<gene>
    <name evidence="7" type="ORF">H2O73_15595</name>
</gene>
<feature type="domain" description="EamA" evidence="6">
    <location>
        <begin position="2"/>
        <end position="128"/>
    </location>
</feature>
<feature type="transmembrane region" description="Helical" evidence="5">
    <location>
        <begin position="65"/>
        <end position="81"/>
    </location>
</feature>
<organism evidence="7 8">
    <name type="scientific">Vibrio marinisediminis</name>
    <dbReference type="NCBI Taxonomy" id="2758441"/>
    <lineage>
        <taxon>Bacteria</taxon>
        <taxon>Pseudomonadati</taxon>
        <taxon>Pseudomonadota</taxon>
        <taxon>Gammaproteobacteria</taxon>
        <taxon>Vibrionales</taxon>
        <taxon>Vibrionaceae</taxon>
        <taxon>Vibrio</taxon>
    </lineage>
</organism>
<comment type="caution">
    <text evidence="7">The sequence shown here is derived from an EMBL/GenBank/DDBJ whole genome shotgun (WGS) entry which is preliminary data.</text>
</comment>
<keyword evidence="2 5" id="KW-0812">Transmembrane</keyword>
<feature type="transmembrane region" description="Helical" evidence="5">
    <location>
        <begin position="24"/>
        <end position="45"/>
    </location>
</feature>
<keyword evidence="8" id="KW-1185">Reference proteome</keyword>
<feature type="transmembrane region" description="Helical" evidence="5">
    <location>
        <begin position="194"/>
        <end position="213"/>
    </location>
</feature>
<evidence type="ECO:0000256" key="2">
    <source>
        <dbReference type="ARBA" id="ARBA00022692"/>
    </source>
</evidence>
<dbReference type="Pfam" id="PF00892">
    <property type="entry name" value="EamA"/>
    <property type="match status" value="2"/>
</dbReference>
<name>A0A7W2FT41_9VIBR</name>
<dbReference type="SUPFAM" id="SSF103481">
    <property type="entry name" value="Multidrug resistance efflux transporter EmrE"/>
    <property type="match status" value="2"/>
</dbReference>